<dbReference type="EMBL" id="JACHHV010000010">
    <property type="protein sequence ID" value="MBB5887910.1"/>
    <property type="molecule type" value="Genomic_DNA"/>
</dbReference>
<name>A0A841C9N8_9LACT</name>
<dbReference type="InterPro" id="IPR025659">
    <property type="entry name" value="Tubby-like_C"/>
</dbReference>
<reference evidence="2 3" key="1">
    <citation type="submission" date="2020-08" db="EMBL/GenBank/DDBJ databases">
        <title>Genomic Encyclopedia of Type Strains, Phase IV (KMG-IV): sequencing the most valuable type-strain genomes for metagenomic binning, comparative biology and taxonomic classification.</title>
        <authorList>
            <person name="Goeker M."/>
        </authorList>
    </citation>
    <scope>NUCLEOTIDE SEQUENCE [LARGE SCALE GENOMIC DNA]</scope>
    <source>
        <strain evidence="2 3">DSM 14925</strain>
    </source>
</reference>
<keyword evidence="3" id="KW-1185">Reference proteome</keyword>
<dbReference type="RefSeq" id="WP_183539488.1">
    <property type="nucleotide sequence ID" value="NZ_JACHHV010000010.1"/>
</dbReference>
<dbReference type="InterPro" id="IPR007612">
    <property type="entry name" value="LOR"/>
</dbReference>
<comment type="caution">
    <text evidence="2">The sequence shown here is derived from an EMBL/GenBank/DDBJ whole genome shotgun (WGS) entry which is preliminary data.</text>
</comment>
<comment type="similarity">
    <text evidence="1">Belongs to the LOR family.</text>
</comment>
<protein>
    <submittedName>
        <fullName evidence="2">Uncharacterized protein YxjI</fullName>
    </submittedName>
</protein>
<accession>A0A841C9N8</accession>
<organism evidence="2 3">
    <name type="scientific">Lactovum miscens</name>
    <dbReference type="NCBI Taxonomy" id="190387"/>
    <lineage>
        <taxon>Bacteria</taxon>
        <taxon>Bacillati</taxon>
        <taxon>Bacillota</taxon>
        <taxon>Bacilli</taxon>
        <taxon>Lactobacillales</taxon>
        <taxon>Streptococcaceae</taxon>
        <taxon>Lactovum</taxon>
    </lineage>
</organism>
<evidence type="ECO:0000313" key="3">
    <source>
        <dbReference type="Proteomes" id="UP000562464"/>
    </source>
</evidence>
<evidence type="ECO:0000256" key="1">
    <source>
        <dbReference type="ARBA" id="ARBA00005437"/>
    </source>
</evidence>
<dbReference type="SUPFAM" id="SSF54518">
    <property type="entry name" value="Tubby C-terminal domain-like"/>
    <property type="match status" value="1"/>
</dbReference>
<dbReference type="Pfam" id="PF04525">
    <property type="entry name" value="LOR"/>
    <property type="match status" value="1"/>
</dbReference>
<gene>
    <name evidence="2" type="ORF">HNQ37_000800</name>
</gene>
<dbReference type="InterPro" id="IPR038595">
    <property type="entry name" value="LOR_sf"/>
</dbReference>
<dbReference type="AlphaFoldDB" id="A0A841C9N8"/>
<sequence length="167" mass="18957">MSILIVNQKLLSWGRKFLVTDEEGIKKYDIVSSLFKIPKEFMIYDNFDQLVGKVTHKAFSFLPKSFLELNGQIVATISKKFTFFKPKYNIDAGNITIEGSILDLNYEIQRDGITIGSIDKNWFSYRDKYSIEVQSEKDELLILGLVLAIDNAKSQEPPASTPASSSF</sequence>
<evidence type="ECO:0000313" key="2">
    <source>
        <dbReference type="EMBL" id="MBB5887910.1"/>
    </source>
</evidence>
<dbReference type="Proteomes" id="UP000562464">
    <property type="component" value="Unassembled WGS sequence"/>
</dbReference>
<proteinExistence type="inferred from homology"/>
<dbReference type="Gene3D" id="2.40.160.200">
    <property type="entry name" value="LURP1-related"/>
    <property type="match status" value="1"/>
</dbReference>